<dbReference type="EMBL" id="CM026429">
    <property type="protein sequence ID" value="KAG0564996.1"/>
    <property type="molecule type" value="Genomic_DNA"/>
</dbReference>
<gene>
    <name evidence="1" type="ORF">KC19_8G155400</name>
</gene>
<reference evidence="1" key="1">
    <citation type="submission" date="2020-06" db="EMBL/GenBank/DDBJ databases">
        <title>WGS assembly of Ceratodon purpureus strain R40.</title>
        <authorList>
            <person name="Carey S.B."/>
            <person name="Jenkins J."/>
            <person name="Shu S."/>
            <person name="Lovell J.T."/>
            <person name="Sreedasyam A."/>
            <person name="Maumus F."/>
            <person name="Tiley G.P."/>
            <person name="Fernandez-Pozo N."/>
            <person name="Barry K."/>
            <person name="Chen C."/>
            <person name="Wang M."/>
            <person name="Lipzen A."/>
            <person name="Daum C."/>
            <person name="Saski C.A."/>
            <person name="Payton A.C."/>
            <person name="Mcbreen J.C."/>
            <person name="Conrad R.E."/>
            <person name="Kollar L.M."/>
            <person name="Olsson S."/>
            <person name="Huttunen S."/>
            <person name="Landis J.B."/>
            <person name="Wickett N.J."/>
            <person name="Johnson M.G."/>
            <person name="Rensing S.A."/>
            <person name="Grimwood J."/>
            <person name="Schmutz J."/>
            <person name="Mcdaniel S.F."/>
        </authorList>
    </citation>
    <scope>NUCLEOTIDE SEQUENCE</scope>
    <source>
        <strain evidence="1">R40</strain>
    </source>
</reference>
<accession>A0A8T0GZB6</accession>
<dbReference type="Proteomes" id="UP000822688">
    <property type="component" value="Chromosome 8"/>
</dbReference>
<proteinExistence type="predicted"/>
<feature type="non-terminal residue" evidence="1">
    <location>
        <position position="1"/>
    </location>
</feature>
<dbReference type="AlphaFoldDB" id="A0A8T0GZB6"/>
<evidence type="ECO:0000313" key="2">
    <source>
        <dbReference type="Proteomes" id="UP000822688"/>
    </source>
</evidence>
<keyword evidence="2" id="KW-1185">Reference proteome</keyword>
<evidence type="ECO:0000313" key="1">
    <source>
        <dbReference type="EMBL" id="KAG0564996.1"/>
    </source>
</evidence>
<comment type="caution">
    <text evidence="1">The sequence shown here is derived from an EMBL/GenBank/DDBJ whole genome shotgun (WGS) entry which is preliminary data.</text>
</comment>
<protein>
    <submittedName>
        <fullName evidence="1">Uncharacterized protein</fullName>
    </submittedName>
</protein>
<name>A0A8T0GZB6_CERPU</name>
<organism evidence="1 2">
    <name type="scientific">Ceratodon purpureus</name>
    <name type="common">Fire moss</name>
    <name type="synonym">Dicranum purpureum</name>
    <dbReference type="NCBI Taxonomy" id="3225"/>
    <lineage>
        <taxon>Eukaryota</taxon>
        <taxon>Viridiplantae</taxon>
        <taxon>Streptophyta</taxon>
        <taxon>Embryophyta</taxon>
        <taxon>Bryophyta</taxon>
        <taxon>Bryophytina</taxon>
        <taxon>Bryopsida</taxon>
        <taxon>Dicranidae</taxon>
        <taxon>Pseudoditrichales</taxon>
        <taxon>Ditrichaceae</taxon>
        <taxon>Ceratodon</taxon>
    </lineage>
</organism>
<sequence>VIFFIIKSNSCLQLRRLTLSVSKHKNFSSNVKVRHLVRCRTINNTKASKSLPTTSLVMSPPIRTLPRKMHVVTSSKHRLQDLDPTQYQHEYKTIRNDSSDSNSTNYVFIKNCLEVKFHVWIQEITDKKPQSW</sequence>